<dbReference type="AlphaFoldDB" id="A0A2T8KPA3"/>
<dbReference type="PANTHER" id="PTHR35046">
    <property type="entry name" value="ZINC KNUCKLE (CCHC-TYPE) FAMILY PROTEIN"/>
    <property type="match status" value="1"/>
</dbReference>
<name>A0A2T8KPA3_9POAL</name>
<dbReference type="CDD" id="cd00303">
    <property type="entry name" value="retropepsin_like"/>
    <property type="match status" value="1"/>
</dbReference>
<reference evidence="4" key="1">
    <citation type="submission" date="2018-04" db="EMBL/GenBank/DDBJ databases">
        <title>WGS assembly of Panicum hallii.</title>
        <authorList>
            <person name="Lovell J."/>
            <person name="Jenkins J."/>
            <person name="Lowry D."/>
            <person name="Mamidi S."/>
            <person name="Sreedasyam A."/>
            <person name="Weng X."/>
            <person name="Barry K."/>
            <person name="Bonette J."/>
            <person name="Campitelli B."/>
            <person name="Daum C."/>
            <person name="Gordon S."/>
            <person name="Gould B."/>
            <person name="Lipzen A."/>
            <person name="Macqueen A."/>
            <person name="Palacio-Mejia J."/>
            <person name="Plott C."/>
            <person name="Shakirov E."/>
            <person name="Shu S."/>
            <person name="Yoshinaga Y."/>
            <person name="Zane M."/>
            <person name="Rokhsar D."/>
            <person name="Grimwood J."/>
            <person name="Schmutz J."/>
            <person name="Juenger T."/>
        </authorList>
    </citation>
    <scope>NUCLEOTIDE SEQUENCE [LARGE SCALE GENOMIC DNA]</scope>
    <source>
        <strain evidence="4">FIL2</strain>
    </source>
</reference>
<proteinExistence type="predicted"/>
<dbReference type="Gene3D" id="4.10.60.10">
    <property type="entry name" value="Zinc finger, CCHC-type"/>
    <property type="match status" value="1"/>
</dbReference>
<organism evidence="4">
    <name type="scientific">Panicum hallii</name>
    <dbReference type="NCBI Taxonomy" id="206008"/>
    <lineage>
        <taxon>Eukaryota</taxon>
        <taxon>Viridiplantae</taxon>
        <taxon>Streptophyta</taxon>
        <taxon>Embryophyta</taxon>
        <taxon>Tracheophyta</taxon>
        <taxon>Spermatophyta</taxon>
        <taxon>Magnoliopsida</taxon>
        <taxon>Liliopsida</taxon>
        <taxon>Poales</taxon>
        <taxon>Poaceae</taxon>
        <taxon>PACMAD clade</taxon>
        <taxon>Panicoideae</taxon>
        <taxon>Panicodae</taxon>
        <taxon>Paniceae</taxon>
        <taxon>Panicinae</taxon>
        <taxon>Panicum</taxon>
        <taxon>Panicum sect. Panicum</taxon>
    </lineage>
</organism>
<dbReference type="SUPFAM" id="SSF57756">
    <property type="entry name" value="Retrovirus zinc finger-like domains"/>
    <property type="match status" value="1"/>
</dbReference>
<evidence type="ECO:0000259" key="3">
    <source>
        <dbReference type="PROSITE" id="PS50158"/>
    </source>
</evidence>
<feature type="domain" description="CCHC-type" evidence="3">
    <location>
        <begin position="226"/>
        <end position="241"/>
    </location>
</feature>
<dbReference type="Gene3D" id="2.40.70.10">
    <property type="entry name" value="Acid Proteases"/>
    <property type="match status" value="1"/>
</dbReference>
<keyword evidence="1" id="KW-0863">Zinc-finger</keyword>
<protein>
    <recommendedName>
        <fullName evidence="3">CCHC-type domain-containing protein</fullName>
    </recommendedName>
</protein>
<accession>A0A2T8KPA3</accession>
<keyword evidence="1" id="KW-0862">Zinc</keyword>
<dbReference type="InterPro" id="IPR001878">
    <property type="entry name" value="Znf_CCHC"/>
</dbReference>
<dbReference type="InterPro" id="IPR036875">
    <property type="entry name" value="Znf_CCHC_sf"/>
</dbReference>
<feature type="compositionally biased region" description="Acidic residues" evidence="2">
    <location>
        <begin position="257"/>
        <end position="275"/>
    </location>
</feature>
<dbReference type="PROSITE" id="PS50158">
    <property type="entry name" value="ZF_CCHC"/>
    <property type="match status" value="1"/>
</dbReference>
<dbReference type="PANTHER" id="PTHR35046:SF9">
    <property type="entry name" value="RNA-DIRECTED DNA POLYMERASE"/>
    <property type="match status" value="1"/>
</dbReference>
<dbReference type="GO" id="GO:0003676">
    <property type="term" value="F:nucleic acid binding"/>
    <property type="evidence" value="ECO:0007669"/>
    <property type="project" value="InterPro"/>
</dbReference>
<dbReference type="InterPro" id="IPR021109">
    <property type="entry name" value="Peptidase_aspartic_dom_sf"/>
</dbReference>
<feature type="region of interest" description="Disordered" evidence="2">
    <location>
        <begin position="194"/>
        <end position="219"/>
    </location>
</feature>
<dbReference type="EMBL" id="CM008047">
    <property type="protein sequence ID" value="PVH63952.1"/>
    <property type="molecule type" value="Genomic_DNA"/>
</dbReference>
<dbReference type="Pfam" id="PF03732">
    <property type="entry name" value="Retrotrans_gag"/>
    <property type="match status" value="1"/>
</dbReference>
<evidence type="ECO:0000256" key="2">
    <source>
        <dbReference type="SAM" id="MobiDB-lite"/>
    </source>
</evidence>
<feature type="compositionally biased region" description="Polar residues" evidence="2">
    <location>
        <begin position="195"/>
        <end position="210"/>
    </location>
</feature>
<feature type="region of interest" description="Disordered" evidence="2">
    <location>
        <begin position="255"/>
        <end position="278"/>
    </location>
</feature>
<keyword evidence="1" id="KW-0479">Metal-binding</keyword>
<dbReference type="Proteomes" id="UP000243499">
    <property type="component" value="Chromosome 2"/>
</dbReference>
<sequence length="372" mass="42141">MGGHRHQGHAQHAPDDPYAKVKFTIPPFSGHYDAEGYLDWEMTVEQKFSAHLVPERHRVRQASSEFKDFAIIWWSGLAAENALPTTWEQLKIAMRDRFVPPSYHRDLRKKLMRLEQGEKSVQDYYGELQKGMMHCGVVEGPEDSICRFYSGLRCEIQDIVDYKEFNTINQLFQFAMLAEKEFKRPAASGVAAVPTRSSDLGKNSAQVPAKSSSSMASTGRTSGIQCHRCHGLGHVQKDCPSQRAYIATEDGYISTSDIEDEEEKENDDGEEEILGGEDTATYRSAIVQRVLNTQVQQPDQLQRHNLFQIFFVINNRRVRVIIDGGSCNNLVSSELIKKLGLTTRPHRHPYHIQWLNDSGKAKVTQTCRALGT</sequence>
<evidence type="ECO:0000256" key="1">
    <source>
        <dbReference type="PROSITE-ProRule" id="PRU00047"/>
    </source>
</evidence>
<dbReference type="GO" id="GO:0008270">
    <property type="term" value="F:zinc ion binding"/>
    <property type="evidence" value="ECO:0007669"/>
    <property type="project" value="UniProtKB-KW"/>
</dbReference>
<gene>
    <name evidence="4" type="ORF">PAHAL_2G145100</name>
</gene>
<dbReference type="Gramene" id="PVH63952">
    <property type="protein sequence ID" value="PVH63952"/>
    <property type="gene ID" value="PAHAL_2G145100"/>
</dbReference>
<evidence type="ECO:0000313" key="4">
    <source>
        <dbReference type="EMBL" id="PVH63952.1"/>
    </source>
</evidence>
<dbReference type="InterPro" id="IPR005162">
    <property type="entry name" value="Retrotrans_gag_dom"/>
</dbReference>